<dbReference type="Gene3D" id="1.25.40.10">
    <property type="entry name" value="Tetratricopeptide repeat domain"/>
    <property type="match status" value="1"/>
</dbReference>
<proteinExistence type="predicted"/>
<name>A0A2T5IWH4_9GAMM</name>
<sequence length="398" mass="43013">MLNTKQLGLTILMGSLLAACASSPKKAVVEEPTTATTTAVSESTEPDLEKLAKERAAQGIVKKDDVKEVTKAAVDTSQEPELPPVSDEQKKLAAPVLADYQQALTLLKAQQWDDAYNKFEEVQAKAPQFVGPVLNQVLIRIQQQNFKEADLLLKKAQGINSKNPYIYNLQGFVLRQQGQFVESRKAYEQALTISPKYAKAHFNLGVLADLYLQDLPFALQHYEAYQALQTKPDATVAKWIVDLQKRTGVYKPPVKAKVEEVIVEETPTPEATPASESAPSPNNDVAPAKETVTPDNTSTKAVDSQTDKSPTANPETTNTDNTTASPNQADNSSTPVVMPVNTTATNTKSNKKGKKQAKNTQNVKPNTATVSQEAVQSTPVEQTTTVNAENSAAAGAQP</sequence>
<gene>
    <name evidence="6" type="ORF">C8N29_11438</name>
</gene>
<evidence type="ECO:0000256" key="4">
    <source>
        <dbReference type="SAM" id="MobiDB-lite"/>
    </source>
</evidence>
<feature type="compositionally biased region" description="Polar residues" evidence="4">
    <location>
        <begin position="293"/>
        <end position="335"/>
    </location>
</feature>
<evidence type="ECO:0000313" key="7">
    <source>
        <dbReference type="Proteomes" id="UP000244223"/>
    </source>
</evidence>
<evidence type="ECO:0000256" key="5">
    <source>
        <dbReference type="SAM" id="SignalP"/>
    </source>
</evidence>
<evidence type="ECO:0000256" key="2">
    <source>
        <dbReference type="ARBA" id="ARBA00022803"/>
    </source>
</evidence>
<feature type="compositionally biased region" description="Low complexity" evidence="4">
    <location>
        <begin position="30"/>
        <end position="43"/>
    </location>
</feature>
<dbReference type="Pfam" id="PF13414">
    <property type="entry name" value="TPR_11"/>
    <property type="match status" value="1"/>
</dbReference>
<feature type="signal peptide" evidence="5">
    <location>
        <begin position="1"/>
        <end position="27"/>
    </location>
</feature>
<accession>A0A2T5IWH4</accession>
<feature type="chain" id="PRO_5015710463" evidence="5">
    <location>
        <begin position="28"/>
        <end position="398"/>
    </location>
</feature>
<keyword evidence="5" id="KW-0732">Signal</keyword>
<keyword evidence="1" id="KW-0677">Repeat</keyword>
<dbReference type="RefSeq" id="WP_107866481.1">
    <property type="nucleotide sequence ID" value="NZ_QAON01000014.1"/>
</dbReference>
<dbReference type="SMART" id="SM00028">
    <property type="entry name" value="TPR"/>
    <property type="match status" value="2"/>
</dbReference>
<dbReference type="PROSITE" id="PS51257">
    <property type="entry name" value="PROKAR_LIPOPROTEIN"/>
    <property type="match status" value="1"/>
</dbReference>
<evidence type="ECO:0000313" key="6">
    <source>
        <dbReference type="EMBL" id="PTQ88178.1"/>
    </source>
</evidence>
<protein>
    <submittedName>
        <fullName evidence="6">Flp pilus assembly protein TadD</fullName>
    </submittedName>
</protein>
<evidence type="ECO:0000256" key="3">
    <source>
        <dbReference type="PROSITE-ProRule" id="PRU00339"/>
    </source>
</evidence>
<feature type="region of interest" description="Disordered" evidence="4">
    <location>
        <begin position="27"/>
        <end position="48"/>
    </location>
</feature>
<dbReference type="EMBL" id="QAON01000014">
    <property type="protein sequence ID" value="PTQ88178.1"/>
    <property type="molecule type" value="Genomic_DNA"/>
</dbReference>
<dbReference type="PANTHER" id="PTHR44943">
    <property type="entry name" value="CELLULOSE SYNTHASE OPERON PROTEIN C"/>
    <property type="match status" value="1"/>
</dbReference>
<keyword evidence="7" id="KW-1185">Reference proteome</keyword>
<feature type="repeat" description="TPR" evidence="3">
    <location>
        <begin position="164"/>
        <end position="197"/>
    </location>
</feature>
<feature type="compositionally biased region" description="Polar residues" evidence="4">
    <location>
        <begin position="363"/>
        <end position="390"/>
    </location>
</feature>
<comment type="caution">
    <text evidence="6">The sequence shown here is derived from an EMBL/GenBank/DDBJ whole genome shotgun (WGS) entry which is preliminary data.</text>
</comment>
<dbReference type="SUPFAM" id="SSF48452">
    <property type="entry name" value="TPR-like"/>
    <property type="match status" value="1"/>
</dbReference>
<feature type="compositionally biased region" description="Low complexity" evidence="4">
    <location>
        <begin position="266"/>
        <end position="281"/>
    </location>
</feature>
<reference evidence="6 7" key="1">
    <citation type="submission" date="2018-04" db="EMBL/GenBank/DDBJ databases">
        <title>Genomic Encyclopedia of Archaeal and Bacterial Type Strains, Phase II (KMG-II): from individual species to whole genera.</title>
        <authorList>
            <person name="Goeker M."/>
        </authorList>
    </citation>
    <scope>NUCLEOTIDE SEQUENCE [LARGE SCALE GENOMIC DNA]</scope>
    <source>
        <strain evidence="6 7">DSM 5822</strain>
    </source>
</reference>
<dbReference type="InterPro" id="IPR051685">
    <property type="entry name" value="Ycf3/AcsC/BcsC/TPR_MFPF"/>
</dbReference>
<feature type="region of interest" description="Disordered" evidence="4">
    <location>
        <begin position="266"/>
        <end position="398"/>
    </location>
</feature>
<keyword evidence="2 3" id="KW-0802">TPR repeat</keyword>
<dbReference type="PROSITE" id="PS50005">
    <property type="entry name" value="TPR"/>
    <property type="match status" value="1"/>
</dbReference>
<dbReference type="InterPro" id="IPR019734">
    <property type="entry name" value="TPR_rpt"/>
</dbReference>
<dbReference type="AlphaFoldDB" id="A0A2T5IWH4"/>
<dbReference type="Proteomes" id="UP000244223">
    <property type="component" value="Unassembled WGS sequence"/>
</dbReference>
<evidence type="ECO:0000256" key="1">
    <source>
        <dbReference type="ARBA" id="ARBA00022737"/>
    </source>
</evidence>
<dbReference type="PANTHER" id="PTHR44943:SF8">
    <property type="entry name" value="TPR REPEAT-CONTAINING PROTEIN MJ0263"/>
    <property type="match status" value="1"/>
</dbReference>
<dbReference type="OrthoDB" id="255821at2"/>
<organism evidence="6 7">
    <name type="scientific">Agitococcus lubricus</name>
    <dbReference type="NCBI Taxonomy" id="1077255"/>
    <lineage>
        <taxon>Bacteria</taxon>
        <taxon>Pseudomonadati</taxon>
        <taxon>Pseudomonadota</taxon>
        <taxon>Gammaproteobacteria</taxon>
        <taxon>Moraxellales</taxon>
        <taxon>Moraxellaceae</taxon>
        <taxon>Agitococcus</taxon>
    </lineage>
</organism>
<dbReference type="InterPro" id="IPR011990">
    <property type="entry name" value="TPR-like_helical_dom_sf"/>
</dbReference>